<gene>
    <name evidence="1" type="primary">SAMT</name>
    <name evidence="1" type="ORF">SDJN03_04563</name>
</gene>
<organism evidence="1 2">
    <name type="scientific">Cucurbita argyrosperma subsp. sororia</name>
    <dbReference type="NCBI Taxonomy" id="37648"/>
    <lineage>
        <taxon>Eukaryota</taxon>
        <taxon>Viridiplantae</taxon>
        <taxon>Streptophyta</taxon>
        <taxon>Embryophyta</taxon>
        <taxon>Tracheophyta</taxon>
        <taxon>Spermatophyta</taxon>
        <taxon>Magnoliopsida</taxon>
        <taxon>eudicotyledons</taxon>
        <taxon>Gunneridae</taxon>
        <taxon>Pentapetalae</taxon>
        <taxon>rosids</taxon>
        <taxon>fabids</taxon>
        <taxon>Cucurbitales</taxon>
        <taxon>Cucurbitaceae</taxon>
        <taxon>Cucurbiteae</taxon>
        <taxon>Cucurbita</taxon>
    </lineage>
</organism>
<dbReference type="Proteomes" id="UP000685013">
    <property type="component" value="Chromosome 3"/>
</dbReference>
<keyword evidence="2" id="KW-1185">Reference proteome</keyword>
<evidence type="ECO:0000313" key="2">
    <source>
        <dbReference type="Proteomes" id="UP000685013"/>
    </source>
</evidence>
<dbReference type="InterPro" id="IPR005299">
    <property type="entry name" value="MeTrfase_7"/>
</dbReference>
<protein>
    <submittedName>
        <fullName evidence="1">Salicylate carboxymethyltransferase</fullName>
    </submittedName>
</protein>
<dbReference type="GO" id="GO:0008168">
    <property type="term" value="F:methyltransferase activity"/>
    <property type="evidence" value="ECO:0007669"/>
    <property type="project" value="InterPro"/>
</dbReference>
<proteinExistence type="predicted"/>
<dbReference type="AlphaFoldDB" id="A0AAV6NW82"/>
<dbReference type="EMBL" id="JAGKQH010000003">
    <property type="protein sequence ID" value="KAG6603954.1"/>
    <property type="molecule type" value="Genomic_DNA"/>
</dbReference>
<evidence type="ECO:0000313" key="1">
    <source>
        <dbReference type="EMBL" id="KAG6603954.1"/>
    </source>
</evidence>
<sequence length="324" mass="36096">MIHVNGGRGESSYASNSLLPRKVISMTWPIAKEAITNFLCGSATNFPTTLSIADMGCSSGPNSLFFVSNLIQQVEHLRKEFHKPPLEYQVLLNDLHGNDFNAIFTSLPSLLESLNAQVGGCLGPCFFSGVPGSFYGRLFPAKSLHFVYSSYSLHWLSQVPKGIESNKGNTFIGSSTPKSVLEAYYTQFHKDFSMFLKCRAEEGLVEAEKVDAFNIPNYMPSPSELKAHILNEGSFSIHCVEVSRINWNFYATEFQSSSTTTSTSDSAYLIAKNIRSVAEPLLIHHFGEAIMEELFCRYTKLVDDHMLNHKIEFVNLTASLTKMN</sequence>
<dbReference type="PANTHER" id="PTHR31009">
    <property type="entry name" value="S-ADENOSYL-L-METHIONINE:CARBOXYL METHYLTRANSFERASE FAMILY PROTEIN"/>
    <property type="match status" value="1"/>
</dbReference>
<name>A0AAV6NW82_9ROSI</name>
<accession>A0AAV6NW82</accession>
<comment type="caution">
    <text evidence="1">The sequence shown here is derived from an EMBL/GenBank/DDBJ whole genome shotgun (WGS) entry which is preliminary data.</text>
</comment>
<dbReference type="Pfam" id="PF03492">
    <property type="entry name" value="Methyltransf_7"/>
    <property type="match status" value="1"/>
</dbReference>
<reference evidence="1 2" key="1">
    <citation type="journal article" date="2021" name="Hortic Res">
        <title>The domestication of Cucurbita argyrosperma as revealed by the genome of its wild relative.</title>
        <authorList>
            <person name="Barrera-Redondo J."/>
            <person name="Sanchez-de la Vega G."/>
            <person name="Aguirre-Liguori J.A."/>
            <person name="Castellanos-Morales G."/>
            <person name="Gutierrez-Guerrero Y.T."/>
            <person name="Aguirre-Dugua X."/>
            <person name="Aguirre-Planter E."/>
            <person name="Tenaillon M.I."/>
            <person name="Lira-Saade R."/>
            <person name="Eguiarte L.E."/>
        </authorList>
    </citation>
    <scope>NUCLEOTIDE SEQUENCE [LARGE SCALE GENOMIC DNA]</scope>
    <source>
        <strain evidence="1">JBR-2021</strain>
    </source>
</reference>
<feature type="non-terminal residue" evidence="1">
    <location>
        <position position="1"/>
    </location>
</feature>